<dbReference type="EMBL" id="MH509442">
    <property type="protein sequence ID" value="AXH46910.1"/>
    <property type="molecule type" value="Genomic_DNA"/>
</dbReference>
<feature type="region of interest" description="Disordered" evidence="1">
    <location>
        <begin position="55"/>
        <end position="76"/>
    </location>
</feature>
<name>A0A345KV58_9CAUD</name>
<feature type="region of interest" description="Disordered" evidence="1">
    <location>
        <begin position="271"/>
        <end position="297"/>
    </location>
</feature>
<gene>
    <name evidence="2" type="primary">74</name>
    <name evidence="2" type="ORF">SEA_AMINAY_74</name>
</gene>
<evidence type="ECO:0000313" key="2">
    <source>
        <dbReference type="EMBL" id="AXH46910.1"/>
    </source>
</evidence>
<dbReference type="Proteomes" id="UP000259472">
    <property type="component" value="Segment"/>
</dbReference>
<dbReference type="RefSeq" id="YP_009950224.1">
    <property type="nucleotide sequence ID" value="NC_051588.1"/>
</dbReference>
<dbReference type="GeneID" id="60321634"/>
<feature type="compositionally biased region" description="Basic residues" evidence="1">
    <location>
        <begin position="284"/>
        <end position="297"/>
    </location>
</feature>
<dbReference type="KEGG" id="vg:60321634"/>
<organism evidence="2 3">
    <name type="scientific">Mycobacterium phage Aminay</name>
    <dbReference type="NCBI Taxonomy" id="2250291"/>
    <lineage>
        <taxon>Viruses</taxon>
        <taxon>Duplodnaviria</taxon>
        <taxon>Heunggongvirae</taxon>
        <taxon>Uroviricota</taxon>
        <taxon>Caudoviricetes</taxon>
        <taxon>Weiservirinae</taxon>
        <taxon>Aminayvirus</taxon>
        <taxon>Aminayvirus aminay</taxon>
    </lineage>
</organism>
<protein>
    <recommendedName>
        <fullName evidence="4">Helix-turn-helix DNA binding domain protein</fullName>
    </recommendedName>
</protein>
<proteinExistence type="predicted"/>
<keyword evidence="3" id="KW-1185">Reference proteome</keyword>
<evidence type="ECO:0008006" key="4">
    <source>
        <dbReference type="Google" id="ProtNLM"/>
    </source>
</evidence>
<evidence type="ECO:0000313" key="3">
    <source>
        <dbReference type="Proteomes" id="UP000259472"/>
    </source>
</evidence>
<reference evidence="3" key="1">
    <citation type="submission" date="2018-06" db="EMBL/GenBank/DDBJ databases">
        <authorList>
            <person name="Zhirakovskaya E."/>
        </authorList>
    </citation>
    <scope>NUCLEOTIDE SEQUENCE [LARGE SCALE GENOMIC DNA]</scope>
</reference>
<sequence>MRGAGVANECKACKGRTELVVCWKCAKKLRRLLVGQDDQPGLDWYADRLTEQAYGQAKMGRPQRQSGDRPAPLPFDGRSSDLLAEITAATSAWASARFGTSGRTQFSPAVYCQALARDPGELMKLDEAPQMLQDAERFSARARAAINRPPDIYCGPCPATLENGKVCGTELRADEGERFVQCRRCRAMYDVEGIRDRLLAHVDDEPKTAADLLRLFRWLGVDVKRSTFYHRVGRIPPRMFLHKDGSRNMRRLAGSTALYAYSDVRALMAGDGGAQDDGPASATQRKRTRARRQRVAS</sequence>
<accession>A0A345KV58</accession>
<evidence type="ECO:0000256" key="1">
    <source>
        <dbReference type="SAM" id="MobiDB-lite"/>
    </source>
</evidence>